<name>A0ABN9WZM2_9DINO</name>
<organism evidence="2 3">
    <name type="scientific">Prorocentrum cordatum</name>
    <dbReference type="NCBI Taxonomy" id="2364126"/>
    <lineage>
        <taxon>Eukaryota</taxon>
        <taxon>Sar</taxon>
        <taxon>Alveolata</taxon>
        <taxon>Dinophyceae</taxon>
        <taxon>Prorocentrales</taxon>
        <taxon>Prorocentraceae</taxon>
        <taxon>Prorocentrum</taxon>
    </lineage>
</organism>
<evidence type="ECO:0000256" key="1">
    <source>
        <dbReference type="SAM" id="MobiDB-lite"/>
    </source>
</evidence>
<feature type="non-terminal residue" evidence="2">
    <location>
        <position position="83"/>
    </location>
</feature>
<feature type="region of interest" description="Disordered" evidence="1">
    <location>
        <begin position="1"/>
        <end position="83"/>
    </location>
</feature>
<feature type="compositionally biased region" description="Basic residues" evidence="1">
    <location>
        <begin position="1"/>
        <end position="17"/>
    </location>
</feature>
<comment type="caution">
    <text evidence="2">The sequence shown here is derived from an EMBL/GenBank/DDBJ whole genome shotgun (WGS) entry which is preliminary data.</text>
</comment>
<dbReference type="Proteomes" id="UP001189429">
    <property type="component" value="Unassembled WGS sequence"/>
</dbReference>
<evidence type="ECO:0000313" key="3">
    <source>
        <dbReference type="Proteomes" id="UP001189429"/>
    </source>
</evidence>
<evidence type="ECO:0000313" key="2">
    <source>
        <dbReference type="EMBL" id="CAK0891170.1"/>
    </source>
</evidence>
<sequence length="83" mass="9043">MLAFPHSRKKRRSRWKSRKQELGSEREGQVSAEVPLAEAGQVAPLSDGRSFCQHAGAREDDAPGPPARCRYSSGALSAEARHA</sequence>
<proteinExistence type="predicted"/>
<keyword evidence="3" id="KW-1185">Reference proteome</keyword>
<dbReference type="EMBL" id="CAUYUJ010019438">
    <property type="protein sequence ID" value="CAK0891170.1"/>
    <property type="molecule type" value="Genomic_DNA"/>
</dbReference>
<gene>
    <name evidence="2" type="ORF">PCOR1329_LOCUS71186</name>
</gene>
<accession>A0ABN9WZM2</accession>
<reference evidence="2" key="1">
    <citation type="submission" date="2023-10" db="EMBL/GenBank/DDBJ databases">
        <authorList>
            <person name="Chen Y."/>
            <person name="Shah S."/>
            <person name="Dougan E. K."/>
            <person name="Thang M."/>
            <person name="Chan C."/>
        </authorList>
    </citation>
    <scope>NUCLEOTIDE SEQUENCE [LARGE SCALE GENOMIC DNA]</scope>
</reference>
<protein>
    <submittedName>
        <fullName evidence="2">Uncharacterized protein</fullName>
    </submittedName>
</protein>
<feature type="compositionally biased region" description="Basic and acidic residues" evidence="1">
    <location>
        <begin position="18"/>
        <end position="28"/>
    </location>
</feature>